<name>A0ABS2DV87_9BURK</name>
<keyword evidence="2" id="KW-1185">Reference proteome</keyword>
<dbReference type="Proteomes" id="UP000715095">
    <property type="component" value="Unassembled WGS sequence"/>
</dbReference>
<protein>
    <submittedName>
        <fullName evidence="1">Uncharacterized protein</fullName>
    </submittedName>
</protein>
<gene>
    <name evidence="1" type="ORF">H6A60_12085</name>
</gene>
<evidence type="ECO:0000313" key="1">
    <source>
        <dbReference type="EMBL" id="MBM6705204.1"/>
    </source>
</evidence>
<evidence type="ECO:0000313" key="2">
    <source>
        <dbReference type="Proteomes" id="UP000715095"/>
    </source>
</evidence>
<comment type="caution">
    <text evidence="1">The sequence shown here is derived from an EMBL/GenBank/DDBJ whole genome shotgun (WGS) entry which is preliminary data.</text>
</comment>
<accession>A0ABS2DV87</accession>
<reference evidence="1 2" key="1">
    <citation type="journal article" date="2021" name="Sci. Rep.">
        <title>The distribution of antibiotic resistance genes in chicken gut microbiota commensals.</title>
        <authorList>
            <person name="Juricova H."/>
            <person name="Matiasovicova J."/>
            <person name="Kubasova T."/>
            <person name="Cejkova D."/>
            <person name="Rychlik I."/>
        </authorList>
    </citation>
    <scope>NUCLEOTIDE SEQUENCE [LARGE SCALE GENOMIC DNA]</scope>
    <source>
        <strain evidence="1 2">An829</strain>
    </source>
</reference>
<organism evidence="1 2">
    <name type="scientific">Sutterella massiliensis</name>
    <dbReference type="NCBI Taxonomy" id="1816689"/>
    <lineage>
        <taxon>Bacteria</taxon>
        <taxon>Pseudomonadati</taxon>
        <taxon>Pseudomonadota</taxon>
        <taxon>Betaproteobacteria</taxon>
        <taxon>Burkholderiales</taxon>
        <taxon>Sutterellaceae</taxon>
        <taxon>Sutterella</taxon>
    </lineage>
</organism>
<sequence>MILRRFWLLGFAEASFLRAEKTLGESAEGGEGKALNCLQCQLNKLDIPIFKELPGNRAAAEPLLLPGA</sequence>
<proteinExistence type="predicted"/>
<dbReference type="EMBL" id="JACJJC010000203">
    <property type="protein sequence ID" value="MBM6705204.1"/>
    <property type="molecule type" value="Genomic_DNA"/>
</dbReference>